<dbReference type="EMBL" id="CAMXCT010000546">
    <property type="protein sequence ID" value="CAI3980226.1"/>
    <property type="molecule type" value="Genomic_DNA"/>
</dbReference>
<gene>
    <name evidence="3" type="ORF">C1SCF055_LOCUS8122</name>
</gene>
<keyword evidence="1" id="KW-0479">Metal-binding</keyword>
<dbReference type="EMBL" id="CAMXCT030000546">
    <property type="protein sequence ID" value="CAL4767538.1"/>
    <property type="molecule type" value="Genomic_DNA"/>
</dbReference>
<sequence length="136" mass="15813">MSDQIIIDSLPGYSRLPCNQCFFFSSAFGCRKGAKCAFCHHQVQRAYQVTRHNQRQRIRRSMGRLIEQLDVVSQQPQEIVHRLQIQALRNPYARTWCQRQIDQALEQVEAQYQARGVIIQPRRDMASCGAKLCFSV</sequence>
<dbReference type="PROSITE" id="PS50103">
    <property type="entry name" value="ZF_C3H1"/>
    <property type="match status" value="1"/>
</dbReference>
<dbReference type="EMBL" id="CAMXCT020000546">
    <property type="protein sequence ID" value="CAL1133601.1"/>
    <property type="molecule type" value="Genomic_DNA"/>
</dbReference>
<dbReference type="AlphaFoldDB" id="A0A9P1FLF3"/>
<dbReference type="Proteomes" id="UP001152797">
    <property type="component" value="Unassembled WGS sequence"/>
</dbReference>
<reference evidence="3" key="1">
    <citation type="submission" date="2022-10" db="EMBL/GenBank/DDBJ databases">
        <authorList>
            <person name="Chen Y."/>
            <person name="Dougan E. K."/>
            <person name="Chan C."/>
            <person name="Rhodes N."/>
            <person name="Thang M."/>
        </authorList>
    </citation>
    <scope>NUCLEOTIDE SEQUENCE</scope>
</reference>
<dbReference type="InterPro" id="IPR000571">
    <property type="entry name" value="Znf_CCCH"/>
</dbReference>
<feature type="domain" description="C3H1-type" evidence="2">
    <location>
        <begin position="20"/>
        <end position="43"/>
    </location>
</feature>
<reference evidence="4 5" key="2">
    <citation type="submission" date="2024-05" db="EMBL/GenBank/DDBJ databases">
        <authorList>
            <person name="Chen Y."/>
            <person name="Shah S."/>
            <person name="Dougan E. K."/>
            <person name="Thang M."/>
            <person name="Chan C."/>
        </authorList>
    </citation>
    <scope>NUCLEOTIDE SEQUENCE [LARGE SCALE GENOMIC DNA]</scope>
</reference>
<evidence type="ECO:0000313" key="4">
    <source>
        <dbReference type="EMBL" id="CAL4767538.1"/>
    </source>
</evidence>
<comment type="caution">
    <text evidence="3">The sequence shown here is derived from an EMBL/GenBank/DDBJ whole genome shotgun (WGS) entry which is preliminary data.</text>
</comment>
<proteinExistence type="predicted"/>
<evidence type="ECO:0000256" key="1">
    <source>
        <dbReference type="PROSITE-ProRule" id="PRU00723"/>
    </source>
</evidence>
<protein>
    <recommendedName>
        <fullName evidence="2">C3H1-type domain-containing protein</fullName>
    </recommendedName>
</protein>
<feature type="zinc finger region" description="C3H1-type" evidence="1">
    <location>
        <begin position="20"/>
        <end position="43"/>
    </location>
</feature>
<name>A0A9P1FLF3_9DINO</name>
<keyword evidence="1" id="KW-0863">Zinc-finger</keyword>
<evidence type="ECO:0000259" key="2">
    <source>
        <dbReference type="PROSITE" id="PS50103"/>
    </source>
</evidence>
<organism evidence="3">
    <name type="scientific">Cladocopium goreaui</name>
    <dbReference type="NCBI Taxonomy" id="2562237"/>
    <lineage>
        <taxon>Eukaryota</taxon>
        <taxon>Sar</taxon>
        <taxon>Alveolata</taxon>
        <taxon>Dinophyceae</taxon>
        <taxon>Suessiales</taxon>
        <taxon>Symbiodiniaceae</taxon>
        <taxon>Cladocopium</taxon>
    </lineage>
</organism>
<keyword evidence="5" id="KW-1185">Reference proteome</keyword>
<keyword evidence="1" id="KW-0862">Zinc</keyword>
<evidence type="ECO:0000313" key="5">
    <source>
        <dbReference type="Proteomes" id="UP001152797"/>
    </source>
</evidence>
<dbReference type="GO" id="GO:0008270">
    <property type="term" value="F:zinc ion binding"/>
    <property type="evidence" value="ECO:0007669"/>
    <property type="project" value="UniProtKB-KW"/>
</dbReference>
<evidence type="ECO:0000313" key="3">
    <source>
        <dbReference type="EMBL" id="CAI3980226.1"/>
    </source>
</evidence>
<accession>A0A9P1FLF3</accession>